<dbReference type="Pfam" id="PF00923">
    <property type="entry name" value="TAL_FSA"/>
    <property type="match status" value="1"/>
</dbReference>
<dbReference type="SUPFAM" id="SSF51569">
    <property type="entry name" value="Aldolase"/>
    <property type="match status" value="1"/>
</dbReference>
<dbReference type="GO" id="GO:0004801">
    <property type="term" value="F:transaldolase activity"/>
    <property type="evidence" value="ECO:0007669"/>
    <property type="project" value="TreeGrafter"/>
</dbReference>
<reference evidence="2 3" key="1">
    <citation type="journal article" name="Sci. Rep.">
        <title>Telomere-to-telomere assembled and centromere annotated genomes of the two main subspecies of the button mushroom Agaricus bisporus reveal especially polymorphic chromosome ends.</title>
        <authorList>
            <person name="Sonnenberg A.S.M."/>
            <person name="Sedaghat-Telgerd N."/>
            <person name="Lavrijssen B."/>
            <person name="Ohm R.A."/>
            <person name="Hendrickx P.M."/>
            <person name="Scholtmeijer K."/>
            <person name="Baars J.J.P."/>
            <person name="van Peer A."/>
        </authorList>
    </citation>
    <scope>NUCLEOTIDE SEQUENCE [LARGE SCALE GENOMIC DNA]</scope>
    <source>
        <strain evidence="2 3">H119_p4</strain>
    </source>
</reference>
<organism evidence="2 3">
    <name type="scientific">Agaricus bisporus var. burnettii</name>
    <dbReference type="NCBI Taxonomy" id="192524"/>
    <lineage>
        <taxon>Eukaryota</taxon>
        <taxon>Fungi</taxon>
        <taxon>Dikarya</taxon>
        <taxon>Basidiomycota</taxon>
        <taxon>Agaricomycotina</taxon>
        <taxon>Agaricomycetes</taxon>
        <taxon>Agaricomycetidae</taxon>
        <taxon>Agaricales</taxon>
        <taxon>Agaricineae</taxon>
        <taxon>Agaricaceae</taxon>
        <taxon>Agaricus</taxon>
    </lineage>
</organism>
<dbReference type="PANTHER" id="PTHR10683">
    <property type="entry name" value="TRANSALDOLASE"/>
    <property type="match status" value="1"/>
</dbReference>
<dbReference type="InterPro" id="IPR001585">
    <property type="entry name" value="TAL/FSA"/>
</dbReference>
<keyword evidence="1" id="KW-0704">Schiff base</keyword>
<evidence type="ECO:0000256" key="1">
    <source>
        <dbReference type="ARBA" id="ARBA00023270"/>
    </source>
</evidence>
<dbReference type="EMBL" id="JABXXO010000013">
    <property type="protein sequence ID" value="KAF7761491.1"/>
    <property type="molecule type" value="Genomic_DNA"/>
</dbReference>
<name>A0A8H7C349_AGABI</name>
<dbReference type="GO" id="GO:0005975">
    <property type="term" value="P:carbohydrate metabolic process"/>
    <property type="evidence" value="ECO:0007669"/>
    <property type="project" value="InterPro"/>
</dbReference>
<evidence type="ECO:0000313" key="2">
    <source>
        <dbReference type="EMBL" id="KAF7761491.1"/>
    </source>
</evidence>
<sequence length="336" mass="37247">MATSLLHQLRSLLLIDVDSMDMRVSQRNTSDTEKFQDMTSNQALAYNEIIRPENAELVRQTIDFIRDKDLDQDSDTFQMDVIDTLMILLAKKVLPYLNGNVHVQTSPSVAYDTEKTIAHAKKLVALFEEHGIPKNRVCIKIPATPESMLACQYLHKIGIQTLATCLFSLPQALAASQAGCKYVAPYFNELRVHFDKEVWKEYSNPAQEHPMSTVILSVIATFREIKSQTQVIPASIVTIDEIVALASFQPAHITVSGPLLDQLSSLPAINEIKPTPLPASSVANNPLIGEDYLADGGSRLRDAIAADPEVQRKLTDALVIFGDCERKTKEFLSAVL</sequence>
<accession>A0A8H7C349</accession>
<protein>
    <recommendedName>
        <fullName evidence="4">Transaldolase</fullName>
    </recommendedName>
</protein>
<evidence type="ECO:0008006" key="4">
    <source>
        <dbReference type="Google" id="ProtNLM"/>
    </source>
</evidence>
<evidence type="ECO:0000313" key="3">
    <source>
        <dbReference type="Proteomes" id="UP000629468"/>
    </source>
</evidence>
<dbReference type="InterPro" id="IPR013785">
    <property type="entry name" value="Aldolase_TIM"/>
</dbReference>
<gene>
    <name evidence="2" type="ORF">Agabi119p4_9483</name>
</gene>
<dbReference type="AlphaFoldDB" id="A0A8H7C349"/>
<dbReference type="Gene3D" id="3.20.20.70">
    <property type="entry name" value="Aldolase class I"/>
    <property type="match status" value="1"/>
</dbReference>
<comment type="caution">
    <text evidence="2">The sequence shown here is derived from an EMBL/GenBank/DDBJ whole genome shotgun (WGS) entry which is preliminary data.</text>
</comment>
<dbReference type="PANTHER" id="PTHR10683:SF39">
    <property type="entry name" value="TRANSALDOLASE"/>
    <property type="match status" value="1"/>
</dbReference>
<dbReference type="Proteomes" id="UP000629468">
    <property type="component" value="Unassembled WGS sequence"/>
</dbReference>
<proteinExistence type="predicted"/>
<dbReference type="GO" id="GO:0009052">
    <property type="term" value="P:pentose-phosphate shunt, non-oxidative branch"/>
    <property type="evidence" value="ECO:0007669"/>
    <property type="project" value="TreeGrafter"/>
</dbReference>